<protein>
    <submittedName>
        <fullName evidence="1">Uncharacterized protein</fullName>
    </submittedName>
</protein>
<organism evidence="1">
    <name type="scientific">bioreactor metagenome</name>
    <dbReference type="NCBI Taxonomy" id="1076179"/>
    <lineage>
        <taxon>unclassified sequences</taxon>
        <taxon>metagenomes</taxon>
        <taxon>ecological metagenomes</taxon>
    </lineage>
</organism>
<dbReference type="EMBL" id="VSSQ01012145">
    <property type="protein sequence ID" value="MPM48543.1"/>
    <property type="molecule type" value="Genomic_DNA"/>
</dbReference>
<dbReference type="AlphaFoldDB" id="A0A645ACG7"/>
<name>A0A645ACG7_9ZZZZ</name>
<reference evidence="1" key="1">
    <citation type="submission" date="2019-08" db="EMBL/GenBank/DDBJ databases">
        <authorList>
            <person name="Kucharzyk K."/>
            <person name="Murdoch R.W."/>
            <person name="Higgins S."/>
            <person name="Loffler F."/>
        </authorList>
    </citation>
    <scope>NUCLEOTIDE SEQUENCE</scope>
</reference>
<proteinExistence type="predicted"/>
<accession>A0A645ACG7</accession>
<gene>
    <name evidence="1" type="ORF">SDC9_95268</name>
</gene>
<sequence length="160" mass="17074">MEIHEGDLLHDYGVVDGVKGISSPAERAMAVDQYAGNRRRVNAVLDERLHNDIARIPLVGAVLVVGRTDLRRGHGPGAGNLPIEIVTLRGAHGGNPPSGLRKAGGPAGVGMHDASQLFPRPVQHQMGCRVAGGLIRALHHIAVQIHHHHVRGFHVAVFNT</sequence>
<comment type="caution">
    <text evidence="1">The sequence shown here is derived from an EMBL/GenBank/DDBJ whole genome shotgun (WGS) entry which is preliminary data.</text>
</comment>
<evidence type="ECO:0000313" key="1">
    <source>
        <dbReference type="EMBL" id="MPM48543.1"/>
    </source>
</evidence>